<dbReference type="InterPro" id="IPR055301">
    <property type="entry name" value="Lea14-like_2"/>
</dbReference>
<feature type="region of interest" description="Disordered" evidence="1">
    <location>
        <begin position="1"/>
        <end position="22"/>
    </location>
</feature>
<reference evidence="4" key="1">
    <citation type="submission" date="2023-12" db="EMBL/GenBank/DDBJ databases">
        <title>Genome assembly of Anisodus tanguticus.</title>
        <authorList>
            <person name="Wang Y.-J."/>
        </authorList>
    </citation>
    <scope>NUCLEOTIDE SEQUENCE</scope>
    <source>
        <strain evidence="4">KB-2021</strain>
        <tissue evidence="4">Leaf</tissue>
    </source>
</reference>
<evidence type="ECO:0000259" key="3">
    <source>
        <dbReference type="Pfam" id="PF03168"/>
    </source>
</evidence>
<evidence type="ECO:0000313" key="5">
    <source>
        <dbReference type="Proteomes" id="UP001291623"/>
    </source>
</evidence>
<keyword evidence="2" id="KW-1133">Transmembrane helix</keyword>
<dbReference type="SUPFAM" id="SSF117070">
    <property type="entry name" value="LEA14-like"/>
    <property type="match status" value="1"/>
</dbReference>
<accession>A0AAE1S2E9</accession>
<dbReference type="Gene3D" id="2.60.40.1820">
    <property type="match status" value="1"/>
</dbReference>
<dbReference type="Pfam" id="PF03168">
    <property type="entry name" value="LEA_2"/>
    <property type="match status" value="1"/>
</dbReference>
<feature type="transmembrane region" description="Helical" evidence="2">
    <location>
        <begin position="38"/>
        <end position="61"/>
    </location>
</feature>
<dbReference type="InterPro" id="IPR004864">
    <property type="entry name" value="LEA_2"/>
</dbReference>
<evidence type="ECO:0000256" key="1">
    <source>
        <dbReference type="SAM" id="MobiDB-lite"/>
    </source>
</evidence>
<dbReference type="PANTHER" id="PTHR31852">
    <property type="entry name" value="LATE EMBRYOGENESIS ABUNDANT (LEA) HYDROXYPROLINE-RICH GLYCOPROTEIN FAMILY"/>
    <property type="match status" value="1"/>
</dbReference>
<sequence length="212" mass="23854">MAAEGEQQLHTNGHAKHAEESPNSIQSKELGIKKRKKFLVYVVLFTLFQIAVILFSSLYIMKVRTPKFRVQSATFENIVSKNAENASFNITINVILSVKNTNFGPYKYRNSSVYIYYNGVSIGEAFVSQGKAGFKSTKKFNVIVNISSKDMLRKDSQLRNDLNSGTLILTSKSKLEGKVELMFVFKKKKSTEMDCTITIGLADKVIRDIVCD</sequence>
<dbReference type="Proteomes" id="UP001291623">
    <property type="component" value="Unassembled WGS sequence"/>
</dbReference>
<organism evidence="4 5">
    <name type="scientific">Anisodus tanguticus</name>
    <dbReference type="NCBI Taxonomy" id="243964"/>
    <lineage>
        <taxon>Eukaryota</taxon>
        <taxon>Viridiplantae</taxon>
        <taxon>Streptophyta</taxon>
        <taxon>Embryophyta</taxon>
        <taxon>Tracheophyta</taxon>
        <taxon>Spermatophyta</taxon>
        <taxon>Magnoliopsida</taxon>
        <taxon>eudicotyledons</taxon>
        <taxon>Gunneridae</taxon>
        <taxon>Pentapetalae</taxon>
        <taxon>asterids</taxon>
        <taxon>lamiids</taxon>
        <taxon>Solanales</taxon>
        <taxon>Solanaceae</taxon>
        <taxon>Solanoideae</taxon>
        <taxon>Hyoscyameae</taxon>
        <taxon>Anisodus</taxon>
    </lineage>
</organism>
<dbReference type="AlphaFoldDB" id="A0AAE1S2E9"/>
<protein>
    <recommendedName>
        <fullName evidence="3">Late embryogenesis abundant protein LEA-2 subgroup domain-containing protein</fullName>
    </recommendedName>
</protein>
<keyword evidence="2" id="KW-0812">Transmembrane</keyword>
<keyword evidence="2" id="KW-0472">Membrane</keyword>
<dbReference type="EMBL" id="JAVYJV010000009">
    <property type="protein sequence ID" value="KAK4363014.1"/>
    <property type="molecule type" value="Genomic_DNA"/>
</dbReference>
<feature type="domain" description="Late embryogenesis abundant protein LEA-2 subgroup" evidence="3">
    <location>
        <begin position="96"/>
        <end position="196"/>
    </location>
</feature>
<evidence type="ECO:0000256" key="2">
    <source>
        <dbReference type="SAM" id="Phobius"/>
    </source>
</evidence>
<evidence type="ECO:0000313" key="4">
    <source>
        <dbReference type="EMBL" id="KAK4363014.1"/>
    </source>
</evidence>
<name>A0AAE1S2E9_9SOLA</name>
<gene>
    <name evidence="4" type="ORF">RND71_018255</name>
</gene>
<comment type="caution">
    <text evidence="4">The sequence shown here is derived from an EMBL/GenBank/DDBJ whole genome shotgun (WGS) entry which is preliminary data.</text>
</comment>
<keyword evidence="5" id="KW-1185">Reference proteome</keyword>
<proteinExistence type="predicted"/>